<dbReference type="eggNOG" id="KOG1220">
    <property type="taxonomic scope" value="Eukaryota"/>
</dbReference>
<evidence type="ECO:0000256" key="5">
    <source>
        <dbReference type="ARBA" id="ARBA00022842"/>
    </source>
</evidence>
<dbReference type="GO" id="GO:0005975">
    <property type="term" value="P:carbohydrate metabolic process"/>
    <property type="evidence" value="ECO:0007669"/>
    <property type="project" value="InterPro"/>
</dbReference>
<dbReference type="PRINTS" id="PR00509">
    <property type="entry name" value="PGMPMM"/>
</dbReference>
<dbReference type="OMA" id="HGTSNKP"/>
<dbReference type="FunCoup" id="A0A067RM76">
    <property type="interactions" value="514"/>
</dbReference>
<dbReference type="Gene3D" id="3.40.120.10">
    <property type="entry name" value="Alpha-D-Glucose-1,6-Bisphosphate, subunit A, domain 3"/>
    <property type="match status" value="3"/>
</dbReference>
<accession>A0A067RM76</accession>
<sequence>QNEKTRKEIYSLYLSKDVPKLRKLLLSRLKFGTAGLRGQMGPGYSQMNDLVIIQTAQGLTVYLEETAKDVIHESGIVIGYDGRHNSRRYVEGNFHCIEYQGHRRIYSPSSLDAETKATPFVPFTVLLYKCAAGVMITASHNPKEDNGYKVYWKNGAQIISPHDEEIQKTIMKNLHPWENSWDISILTASTQLTDPLQEAMNSYMKALGQAVLEAELNSNCKIKFTYSAMHGVGYVYMAEAFKTANFQPFVVVKEQKEPDPEFPTVEFPNPEEGRSALDLSIKTADLHNSSVILANDPDADRLAVAEKQSKGNNEWHVFSGNELGALLGWWSWYARRKREPEEDPSQLYMMSSTVSSKILKTMAAKEGFNFIETLTGFKWMGNKTAELQRQGKSVLFAYEEAIGFMCGTEVLDKDGISAGIRVAEMAAYLSKKDMSLMDKLKELFSVYGHHISCNSYYICNKQPVIQRLFGRLRTFSGSPDSYPQSLLNGTYEITSIRDLTTGYDSSQPDKKAVLPVSKSSQMITFTFKNGLVATLRTSGTEPKIKYYTELVALPEETNLKELQDTLQEMVTAIINEFLQPDKNGLKQGPST</sequence>
<dbReference type="PROSITE" id="PS00710">
    <property type="entry name" value="PGM_PMM"/>
    <property type="match status" value="1"/>
</dbReference>
<keyword evidence="5 7" id="KW-0460">Magnesium</keyword>
<keyword evidence="3" id="KW-0597">Phosphoprotein</keyword>
<organism evidence="11 12">
    <name type="scientific">Zootermopsis nevadensis</name>
    <name type="common">Dampwood termite</name>
    <dbReference type="NCBI Taxonomy" id="136037"/>
    <lineage>
        <taxon>Eukaryota</taxon>
        <taxon>Metazoa</taxon>
        <taxon>Ecdysozoa</taxon>
        <taxon>Arthropoda</taxon>
        <taxon>Hexapoda</taxon>
        <taxon>Insecta</taxon>
        <taxon>Pterygota</taxon>
        <taxon>Neoptera</taxon>
        <taxon>Polyneoptera</taxon>
        <taxon>Dictyoptera</taxon>
        <taxon>Blattodea</taxon>
        <taxon>Blattoidea</taxon>
        <taxon>Termitoidae</taxon>
        <taxon>Termopsidae</taxon>
        <taxon>Zootermopsis</taxon>
    </lineage>
</organism>
<dbReference type="GO" id="GO:0008973">
    <property type="term" value="F:phosphopentomutase activity"/>
    <property type="evidence" value="ECO:0007669"/>
    <property type="project" value="TreeGrafter"/>
</dbReference>
<evidence type="ECO:0000256" key="6">
    <source>
        <dbReference type="ARBA" id="ARBA00023235"/>
    </source>
</evidence>
<gene>
    <name evidence="11" type="ORF">L798_03805</name>
</gene>
<dbReference type="EMBL" id="KK852543">
    <property type="protein sequence ID" value="KDR21680.1"/>
    <property type="molecule type" value="Genomic_DNA"/>
</dbReference>
<evidence type="ECO:0000256" key="4">
    <source>
        <dbReference type="ARBA" id="ARBA00022723"/>
    </source>
</evidence>
<evidence type="ECO:0000256" key="2">
    <source>
        <dbReference type="ARBA" id="ARBA00010231"/>
    </source>
</evidence>
<feature type="domain" description="Alpha-D-phosphohexomutase alpha/beta/alpha" evidence="8">
    <location>
        <begin position="29"/>
        <end position="173"/>
    </location>
</feature>
<dbReference type="AlphaFoldDB" id="A0A067RM76"/>
<dbReference type="InterPro" id="IPR005841">
    <property type="entry name" value="Alpha-D-phosphohexomutase_SF"/>
</dbReference>
<evidence type="ECO:0000259" key="9">
    <source>
        <dbReference type="Pfam" id="PF02879"/>
    </source>
</evidence>
<dbReference type="InParanoid" id="A0A067RM76"/>
<keyword evidence="4 7" id="KW-0479">Metal-binding</keyword>
<dbReference type="InterPro" id="IPR005846">
    <property type="entry name" value="A-D-PHexomutase_a/b/a-III"/>
</dbReference>
<evidence type="ECO:0000256" key="1">
    <source>
        <dbReference type="ARBA" id="ARBA00001946"/>
    </source>
</evidence>
<reference evidence="11 12" key="1">
    <citation type="journal article" date="2014" name="Nat. Commun.">
        <title>Molecular traces of alternative social organization in a termite genome.</title>
        <authorList>
            <person name="Terrapon N."/>
            <person name="Li C."/>
            <person name="Robertson H.M."/>
            <person name="Ji L."/>
            <person name="Meng X."/>
            <person name="Booth W."/>
            <person name="Chen Z."/>
            <person name="Childers C.P."/>
            <person name="Glastad K.M."/>
            <person name="Gokhale K."/>
            <person name="Gowin J."/>
            <person name="Gronenberg W."/>
            <person name="Hermansen R.A."/>
            <person name="Hu H."/>
            <person name="Hunt B.G."/>
            <person name="Huylmans A.K."/>
            <person name="Khalil S.M."/>
            <person name="Mitchell R.D."/>
            <person name="Munoz-Torres M.C."/>
            <person name="Mustard J.A."/>
            <person name="Pan H."/>
            <person name="Reese J.T."/>
            <person name="Scharf M.E."/>
            <person name="Sun F."/>
            <person name="Vogel H."/>
            <person name="Xiao J."/>
            <person name="Yang W."/>
            <person name="Yang Z."/>
            <person name="Yang Z."/>
            <person name="Zhou J."/>
            <person name="Zhu J."/>
            <person name="Brent C.S."/>
            <person name="Elsik C.G."/>
            <person name="Goodisman M.A."/>
            <person name="Liberles D.A."/>
            <person name="Roe R.M."/>
            <person name="Vargo E.L."/>
            <person name="Vilcinskas A."/>
            <person name="Wang J."/>
            <person name="Bornberg-Bauer E."/>
            <person name="Korb J."/>
            <person name="Zhang G."/>
            <person name="Liebig J."/>
        </authorList>
    </citation>
    <scope>NUCLEOTIDE SEQUENCE [LARGE SCALE GENOMIC DNA]</scope>
    <source>
        <tissue evidence="11">Whole organism</tissue>
    </source>
</reference>
<name>A0A067RM76_ZOONE</name>
<dbReference type="InterPro" id="IPR016055">
    <property type="entry name" value="A-D-PHexomutase_a/b/a-I/II/III"/>
</dbReference>
<dbReference type="SUPFAM" id="SSF53738">
    <property type="entry name" value="Phosphoglucomutase, first 3 domains"/>
    <property type="match status" value="3"/>
</dbReference>
<evidence type="ECO:0000256" key="3">
    <source>
        <dbReference type="ARBA" id="ARBA00022553"/>
    </source>
</evidence>
<comment type="similarity">
    <text evidence="2 7">Belongs to the phosphohexose mutase family.</text>
</comment>
<dbReference type="PANTHER" id="PTHR45745:SF1">
    <property type="entry name" value="PHOSPHOGLUCOMUTASE 2B-RELATED"/>
    <property type="match status" value="1"/>
</dbReference>
<evidence type="ECO:0000259" key="8">
    <source>
        <dbReference type="Pfam" id="PF02878"/>
    </source>
</evidence>
<keyword evidence="6" id="KW-0413">Isomerase</keyword>
<dbReference type="InterPro" id="IPR036900">
    <property type="entry name" value="A-D-PHexomutase_C_sf"/>
</dbReference>
<dbReference type="STRING" id="136037.A0A067RM76"/>
<dbReference type="GO" id="GO:0000287">
    <property type="term" value="F:magnesium ion binding"/>
    <property type="evidence" value="ECO:0007669"/>
    <property type="project" value="InterPro"/>
</dbReference>
<dbReference type="Pfam" id="PF02880">
    <property type="entry name" value="PGM_PMM_III"/>
    <property type="match status" value="1"/>
</dbReference>
<protein>
    <submittedName>
        <fullName evidence="11">Phosphoglucomutase-2</fullName>
    </submittedName>
</protein>
<evidence type="ECO:0000259" key="10">
    <source>
        <dbReference type="Pfam" id="PF02880"/>
    </source>
</evidence>
<dbReference type="InterPro" id="IPR016066">
    <property type="entry name" value="A-D-PHexomutase_CS"/>
</dbReference>
<evidence type="ECO:0000313" key="12">
    <source>
        <dbReference type="Proteomes" id="UP000027135"/>
    </source>
</evidence>
<dbReference type="SUPFAM" id="SSF55957">
    <property type="entry name" value="Phosphoglucomutase, C-terminal domain"/>
    <property type="match status" value="1"/>
</dbReference>
<feature type="domain" description="Alpha-D-phosphohexomutase alpha/beta/alpha" evidence="9">
    <location>
        <begin position="202"/>
        <end position="307"/>
    </location>
</feature>
<dbReference type="InterPro" id="IPR005844">
    <property type="entry name" value="A-D-PHexomutase_a/b/a-I"/>
</dbReference>
<dbReference type="InterPro" id="IPR005845">
    <property type="entry name" value="A-D-PHexomutase_a/b/a-II"/>
</dbReference>
<feature type="domain" description="Alpha-D-phosphohexomutase alpha/beta/alpha" evidence="10">
    <location>
        <begin position="340"/>
        <end position="444"/>
    </location>
</feature>
<evidence type="ECO:0000313" key="11">
    <source>
        <dbReference type="EMBL" id="KDR21680.1"/>
    </source>
</evidence>
<dbReference type="Pfam" id="PF02879">
    <property type="entry name" value="PGM_PMM_II"/>
    <property type="match status" value="1"/>
</dbReference>
<dbReference type="GO" id="GO:0006166">
    <property type="term" value="P:purine ribonucleoside salvage"/>
    <property type="evidence" value="ECO:0007669"/>
    <property type="project" value="TreeGrafter"/>
</dbReference>
<dbReference type="FunFam" id="3.40.120.10:FF:000017">
    <property type="entry name" value="glucose 1,6-bisphosphate synthase"/>
    <property type="match status" value="1"/>
</dbReference>
<dbReference type="Proteomes" id="UP000027135">
    <property type="component" value="Unassembled WGS sequence"/>
</dbReference>
<keyword evidence="12" id="KW-1185">Reference proteome</keyword>
<evidence type="ECO:0000256" key="7">
    <source>
        <dbReference type="RuleBase" id="RU004326"/>
    </source>
</evidence>
<dbReference type="Pfam" id="PF02878">
    <property type="entry name" value="PGM_PMM_I"/>
    <property type="match status" value="1"/>
</dbReference>
<proteinExistence type="inferred from homology"/>
<feature type="non-terminal residue" evidence="11">
    <location>
        <position position="1"/>
    </location>
</feature>
<dbReference type="PANTHER" id="PTHR45745">
    <property type="entry name" value="PHOSPHOMANNOMUTASE 45A"/>
    <property type="match status" value="1"/>
</dbReference>
<dbReference type="GO" id="GO:0005634">
    <property type="term" value="C:nucleus"/>
    <property type="evidence" value="ECO:0007669"/>
    <property type="project" value="TreeGrafter"/>
</dbReference>
<comment type="cofactor">
    <cofactor evidence="1">
        <name>Mg(2+)</name>
        <dbReference type="ChEBI" id="CHEBI:18420"/>
    </cofactor>
</comment>
<dbReference type="CDD" id="cd05799">
    <property type="entry name" value="PGM2"/>
    <property type="match status" value="1"/>
</dbReference>